<feature type="region of interest" description="Disordered" evidence="1">
    <location>
        <begin position="59"/>
        <end position="78"/>
    </location>
</feature>
<dbReference type="OrthoDB" id="343070at2759"/>
<keyword evidence="3" id="KW-1185">Reference proteome</keyword>
<dbReference type="KEGG" id="cim:CIMG_12845"/>
<organism evidence="2 3">
    <name type="scientific">Coccidioides immitis (strain RS)</name>
    <name type="common">Valley fever fungus</name>
    <dbReference type="NCBI Taxonomy" id="246410"/>
    <lineage>
        <taxon>Eukaryota</taxon>
        <taxon>Fungi</taxon>
        <taxon>Dikarya</taxon>
        <taxon>Ascomycota</taxon>
        <taxon>Pezizomycotina</taxon>
        <taxon>Eurotiomycetes</taxon>
        <taxon>Eurotiomycetidae</taxon>
        <taxon>Onygenales</taxon>
        <taxon>Onygenaceae</taxon>
        <taxon>Coccidioides</taxon>
    </lineage>
</organism>
<reference evidence="3" key="2">
    <citation type="journal article" date="2010" name="Genome Res.">
        <title>Population genomic sequencing of Coccidioides fungi reveals recent hybridization and transposon control.</title>
        <authorList>
            <person name="Neafsey D.E."/>
            <person name="Barker B.M."/>
            <person name="Sharpton T.J."/>
            <person name="Stajich J.E."/>
            <person name="Park D.J."/>
            <person name="Whiston E."/>
            <person name="Hung C.-Y."/>
            <person name="McMahan C."/>
            <person name="White J."/>
            <person name="Sykes S."/>
            <person name="Heiman D."/>
            <person name="Young S."/>
            <person name="Zeng Q."/>
            <person name="Abouelleil A."/>
            <person name="Aftuck L."/>
            <person name="Bessette D."/>
            <person name="Brown A."/>
            <person name="FitzGerald M."/>
            <person name="Lui A."/>
            <person name="Macdonald J.P."/>
            <person name="Priest M."/>
            <person name="Orbach M.J."/>
            <person name="Galgiani J.N."/>
            <person name="Kirkland T.N."/>
            <person name="Cole G.T."/>
            <person name="Birren B.W."/>
            <person name="Henn M.R."/>
            <person name="Taylor J.W."/>
            <person name="Rounsley S.D."/>
        </authorList>
    </citation>
    <scope>GENOME REANNOTATION</scope>
    <source>
        <strain evidence="3">RS</strain>
    </source>
</reference>
<dbReference type="AlphaFoldDB" id="J3KHM3"/>
<proteinExistence type="predicted"/>
<sequence>MPVEYKQCPAIQLITYNHEDGAKTIFNKREDLQNSSKKNCKTIEDKAIKELMIKTSQVQHPIANLSEDNNSSPASEKIKKDDFEVVVFSDENDEKNNETEDDWIINI</sequence>
<dbReference type="InParanoid" id="J3KHM3"/>
<evidence type="ECO:0000256" key="1">
    <source>
        <dbReference type="SAM" id="MobiDB-lite"/>
    </source>
</evidence>
<reference evidence="3" key="1">
    <citation type="journal article" date="2009" name="Genome Res.">
        <title>Comparative genomic analyses of the human fungal pathogens Coccidioides and their relatives.</title>
        <authorList>
            <person name="Sharpton T.J."/>
            <person name="Stajich J.E."/>
            <person name="Rounsley S.D."/>
            <person name="Gardner M.J."/>
            <person name="Wortman J.R."/>
            <person name="Jordar V.S."/>
            <person name="Maiti R."/>
            <person name="Kodira C.D."/>
            <person name="Neafsey D.E."/>
            <person name="Zeng Q."/>
            <person name="Hung C.-Y."/>
            <person name="McMahan C."/>
            <person name="Muszewska A."/>
            <person name="Grynberg M."/>
            <person name="Mandel M.A."/>
            <person name="Kellner E.M."/>
            <person name="Barker B.M."/>
            <person name="Galgiani J.N."/>
            <person name="Orbach M.J."/>
            <person name="Kirkland T.N."/>
            <person name="Cole G.T."/>
            <person name="Henn M.R."/>
            <person name="Birren B.W."/>
            <person name="Taylor J.W."/>
        </authorList>
    </citation>
    <scope>NUCLEOTIDE SEQUENCE [LARGE SCALE GENOMIC DNA]</scope>
    <source>
        <strain evidence="3">RS</strain>
    </source>
</reference>
<dbReference type="GeneID" id="24164472"/>
<evidence type="ECO:0000313" key="2">
    <source>
        <dbReference type="EMBL" id="EAS35384.3"/>
    </source>
</evidence>
<dbReference type="EMBL" id="GG704911">
    <property type="protein sequence ID" value="EAS35384.3"/>
    <property type="molecule type" value="Genomic_DNA"/>
</dbReference>
<accession>J3KHM3</accession>
<gene>
    <name evidence="2" type="ORF">CIMG_12845</name>
</gene>
<protein>
    <submittedName>
        <fullName evidence="2">Uncharacterized protein</fullName>
    </submittedName>
</protein>
<dbReference type="RefSeq" id="XP_001246967.2">
    <property type="nucleotide sequence ID" value="XM_001246966.2"/>
</dbReference>
<name>J3KHM3_COCIM</name>
<evidence type="ECO:0000313" key="3">
    <source>
        <dbReference type="Proteomes" id="UP000001261"/>
    </source>
</evidence>
<dbReference type="Proteomes" id="UP000001261">
    <property type="component" value="Unassembled WGS sequence"/>
</dbReference>
<dbReference type="VEuPathDB" id="FungiDB:CIMG_12845"/>